<keyword evidence="10" id="KW-1160">Virus entry into host cell</keyword>
<keyword evidence="3" id="KW-0945">Host-virus interaction</keyword>
<dbReference type="GO" id="GO:0019031">
    <property type="term" value="C:viral envelope"/>
    <property type="evidence" value="ECO:0007669"/>
    <property type="project" value="UniProtKB-KW"/>
</dbReference>
<dbReference type="GO" id="GO:0019062">
    <property type="term" value="P:virion attachment to host cell"/>
    <property type="evidence" value="ECO:0007669"/>
    <property type="project" value="UniProtKB-KW"/>
</dbReference>
<protein>
    <submittedName>
        <fullName evidence="12">Envelope glycoprotein</fullName>
    </submittedName>
</protein>
<dbReference type="GO" id="GO:0039663">
    <property type="term" value="P:membrane fusion involved in viral entry into host cell"/>
    <property type="evidence" value="ECO:0007669"/>
    <property type="project" value="UniProtKB-KW"/>
</dbReference>
<dbReference type="Pfam" id="PF00516">
    <property type="entry name" value="GP120"/>
    <property type="match status" value="1"/>
</dbReference>
<evidence type="ECO:0000313" key="12">
    <source>
        <dbReference type="EMBL" id="AAX55882.1"/>
    </source>
</evidence>
<dbReference type="InterPro" id="IPR036377">
    <property type="entry name" value="Gp120_core_sf"/>
</dbReference>
<evidence type="ECO:0000256" key="7">
    <source>
        <dbReference type="ARBA" id="ARBA00023136"/>
    </source>
</evidence>
<evidence type="ECO:0000256" key="6">
    <source>
        <dbReference type="ARBA" id="ARBA00022844"/>
    </source>
</evidence>
<dbReference type="InterPro" id="IPR000777">
    <property type="entry name" value="HIV1_Gp120"/>
</dbReference>
<evidence type="ECO:0000256" key="2">
    <source>
        <dbReference type="ARBA" id="ARBA00022506"/>
    </source>
</evidence>
<dbReference type="EMBL" id="AY952845">
    <property type="protein sequence ID" value="AAX55882.1"/>
    <property type="molecule type" value="Genomic_DNA"/>
</dbReference>
<dbReference type="GO" id="GO:0046718">
    <property type="term" value="P:symbiont entry into host cell"/>
    <property type="evidence" value="ECO:0007669"/>
    <property type="project" value="UniProtKB-KW"/>
</dbReference>
<keyword evidence="7" id="KW-0472">Membrane</keyword>
<evidence type="ECO:0000256" key="4">
    <source>
        <dbReference type="ARBA" id="ARBA00022595"/>
    </source>
</evidence>
<organism evidence="12">
    <name type="scientific">Human immunodeficiency virus type 1</name>
    <name type="common">HIV-1</name>
    <dbReference type="NCBI Taxonomy" id="11676"/>
    <lineage>
        <taxon>Viruses</taxon>
        <taxon>Riboviria</taxon>
        <taxon>Pararnavirae</taxon>
        <taxon>Artverviricota</taxon>
        <taxon>Revtraviricetes</taxon>
        <taxon>Ortervirales</taxon>
        <taxon>Retroviridae</taxon>
        <taxon>Orthoretrovirinae</taxon>
        <taxon>Lentivirus</taxon>
        <taxon>Lentivirus humimdef1</taxon>
    </lineage>
</organism>
<keyword evidence="6" id="KW-0946">Virion</keyword>
<accession>Q58GM2</accession>
<name>Q58GM2_HV1</name>
<keyword evidence="5" id="KW-1161">Viral attachment to host cell</keyword>
<feature type="domain" description="Human immunodeficiency virus 1 envelope glycoprotein Gp120" evidence="11">
    <location>
        <begin position="37"/>
        <end position="161"/>
    </location>
</feature>
<evidence type="ECO:0000256" key="10">
    <source>
        <dbReference type="ARBA" id="ARBA00023296"/>
    </source>
</evidence>
<sequence>RSANSAINCCEWQSSRKRDNNSICKYHKQCQNYNSTSYESVTINCTRPNNNTRQSVRIGPGQAFYTTNIIGDIRQAHCNISGTIWKKTLQRVANKLREHFNKTINFTQSSGGDPEITTHSFNCGGEFFFCNTSGPVYSSWNALTARGTCVTYTSPCRIKQLYHV</sequence>
<evidence type="ECO:0000259" key="11">
    <source>
        <dbReference type="Pfam" id="PF00516"/>
    </source>
</evidence>
<keyword evidence="2" id="KW-1168">Fusion of virus membrane with host membrane</keyword>
<keyword evidence="9" id="KW-0325">Glycoprotein</keyword>
<dbReference type="GO" id="GO:0055036">
    <property type="term" value="C:virion membrane"/>
    <property type="evidence" value="ECO:0007669"/>
    <property type="project" value="UniProtKB-SubCell"/>
</dbReference>
<proteinExistence type="predicted"/>
<feature type="non-terminal residue" evidence="12">
    <location>
        <position position="164"/>
    </location>
</feature>
<evidence type="ECO:0000256" key="8">
    <source>
        <dbReference type="ARBA" id="ARBA00023157"/>
    </source>
</evidence>
<feature type="non-terminal residue" evidence="12">
    <location>
        <position position="1"/>
    </location>
</feature>
<dbReference type="Gene3D" id="2.170.40.20">
    <property type="entry name" value="Human immunodeficiency virus 1, Gp160, envelope glycoprotein"/>
    <property type="match status" value="1"/>
</dbReference>
<keyword evidence="12" id="KW-0261">Viral envelope protein</keyword>
<keyword evidence="4" id="KW-1162">Viral penetration into host cytoplasm</keyword>
<evidence type="ECO:0000256" key="1">
    <source>
        <dbReference type="ARBA" id="ARBA00004182"/>
    </source>
</evidence>
<evidence type="ECO:0000256" key="5">
    <source>
        <dbReference type="ARBA" id="ARBA00022804"/>
    </source>
</evidence>
<evidence type="ECO:0000256" key="3">
    <source>
        <dbReference type="ARBA" id="ARBA00022581"/>
    </source>
</evidence>
<organismHost>
    <name type="scientific">Homo sapiens</name>
    <name type="common">Human</name>
    <dbReference type="NCBI Taxonomy" id="9606"/>
</organismHost>
<evidence type="ECO:0000256" key="9">
    <source>
        <dbReference type="ARBA" id="ARBA00023180"/>
    </source>
</evidence>
<dbReference type="SUPFAM" id="SSF56502">
    <property type="entry name" value="gp120 core"/>
    <property type="match status" value="1"/>
</dbReference>
<reference evidence="12" key="1">
    <citation type="submission" date="2005-03" db="EMBL/GenBank/DDBJ databases">
        <title>Genetic Diversity of HIV-1 Subtypes Circulating in Northern Kenya.</title>
        <authorList>
            <person name="Khamadi S.A."/>
            <person name="Ochieng W."/>
            <person name="Lihana R.W."/>
            <person name="Kiptoo M.K."/>
            <person name="Kinyua J.G."/>
            <person name="Lagat N."/>
            <person name="Muriuki J."/>
            <person name="Mwangi J."/>
            <person name="Pelle R."/>
            <person name="Muigai A."/>
            <person name="Carter J."/>
            <person name="Yamada R."/>
            <person name="Mpoke S."/>
        </authorList>
    </citation>
    <scope>NUCLEOTIDE SEQUENCE</scope>
    <source>
        <strain evidence="12">TLHC040</strain>
    </source>
</reference>
<keyword evidence="8" id="KW-1015">Disulfide bond</keyword>
<comment type="subcellular location">
    <subcellularLocation>
        <location evidence="1">Virion membrane</location>
    </subcellularLocation>
</comment>
<gene>
    <name evidence="12" type="primary">env</name>
</gene>